<name>A0AC60PXL3_IXOPE</name>
<proteinExistence type="predicted"/>
<accession>A0AC60PXL3</accession>
<protein>
    <submittedName>
        <fullName evidence="1">Uncharacterized protein</fullName>
    </submittedName>
</protein>
<sequence length="129" mass="14178">MSSSASPGISAGKRKVLSLKLKRAILDEVRRNVKKTDIAQKYDIAQSTLSTIIKNAGKIDAVIDDGVGGSDRKRIRGATYLNVEAALYKWFMDACARNIPLSGPLMLQKARDLGFTLHHHDFQPGIGWL</sequence>
<organism evidence="1 2">
    <name type="scientific">Ixodes persulcatus</name>
    <name type="common">Taiga tick</name>
    <dbReference type="NCBI Taxonomy" id="34615"/>
    <lineage>
        <taxon>Eukaryota</taxon>
        <taxon>Metazoa</taxon>
        <taxon>Ecdysozoa</taxon>
        <taxon>Arthropoda</taxon>
        <taxon>Chelicerata</taxon>
        <taxon>Arachnida</taxon>
        <taxon>Acari</taxon>
        <taxon>Parasitiformes</taxon>
        <taxon>Ixodida</taxon>
        <taxon>Ixodoidea</taxon>
        <taxon>Ixodidae</taxon>
        <taxon>Ixodinae</taxon>
        <taxon>Ixodes</taxon>
    </lineage>
</organism>
<evidence type="ECO:0000313" key="2">
    <source>
        <dbReference type="Proteomes" id="UP000805193"/>
    </source>
</evidence>
<reference evidence="1 2" key="1">
    <citation type="journal article" date="2020" name="Cell">
        <title>Large-Scale Comparative Analyses of Tick Genomes Elucidate Their Genetic Diversity and Vector Capacities.</title>
        <authorList>
            <consortium name="Tick Genome and Microbiome Consortium (TIGMIC)"/>
            <person name="Jia N."/>
            <person name="Wang J."/>
            <person name="Shi W."/>
            <person name="Du L."/>
            <person name="Sun Y."/>
            <person name="Zhan W."/>
            <person name="Jiang J.F."/>
            <person name="Wang Q."/>
            <person name="Zhang B."/>
            <person name="Ji P."/>
            <person name="Bell-Sakyi L."/>
            <person name="Cui X.M."/>
            <person name="Yuan T.T."/>
            <person name="Jiang B.G."/>
            <person name="Yang W.F."/>
            <person name="Lam T.T."/>
            <person name="Chang Q.C."/>
            <person name="Ding S.J."/>
            <person name="Wang X.J."/>
            <person name="Zhu J.G."/>
            <person name="Ruan X.D."/>
            <person name="Zhao L."/>
            <person name="Wei J.T."/>
            <person name="Ye R.Z."/>
            <person name="Que T.C."/>
            <person name="Du C.H."/>
            <person name="Zhou Y.H."/>
            <person name="Cheng J.X."/>
            <person name="Dai P.F."/>
            <person name="Guo W.B."/>
            <person name="Han X.H."/>
            <person name="Huang E.J."/>
            <person name="Li L.F."/>
            <person name="Wei W."/>
            <person name="Gao Y.C."/>
            <person name="Liu J.Z."/>
            <person name="Shao H.Z."/>
            <person name="Wang X."/>
            <person name="Wang C.C."/>
            <person name="Yang T.C."/>
            <person name="Huo Q.B."/>
            <person name="Li W."/>
            <person name="Chen H.Y."/>
            <person name="Chen S.E."/>
            <person name="Zhou L.G."/>
            <person name="Ni X.B."/>
            <person name="Tian J.H."/>
            <person name="Sheng Y."/>
            <person name="Liu T."/>
            <person name="Pan Y.S."/>
            <person name="Xia L.Y."/>
            <person name="Li J."/>
            <person name="Zhao F."/>
            <person name="Cao W.C."/>
        </authorList>
    </citation>
    <scope>NUCLEOTIDE SEQUENCE [LARGE SCALE GENOMIC DNA]</scope>
    <source>
        <strain evidence="1">Iper-2018</strain>
    </source>
</reference>
<evidence type="ECO:0000313" key="1">
    <source>
        <dbReference type="EMBL" id="KAG0426048.1"/>
    </source>
</evidence>
<keyword evidence="2" id="KW-1185">Reference proteome</keyword>
<dbReference type="EMBL" id="JABSTQ010009773">
    <property type="protein sequence ID" value="KAG0426048.1"/>
    <property type="molecule type" value="Genomic_DNA"/>
</dbReference>
<gene>
    <name evidence="1" type="ORF">HPB47_026814</name>
</gene>
<comment type="caution">
    <text evidence="1">The sequence shown here is derived from an EMBL/GenBank/DDBJ whole genome shotgun (WGS) entry which is preliminary data.</text>
</comment>
<dbReference type="Proteomes" id="UP000805193">
    <property type="component" value="Unassembled WGS sequence"/>
</dbReference>